<protein>
    <submittedName>
        <fullName evidence="2">Uncharacterized protein</fullName>
    </submittedName>
</protein>
<name>A0A6J4UX72_9BACT</name>
<feature type="compositionally biased region" description="Low complexity" evidence="1">
    <location>
        <begin position="28"/>
        <end position="41"/>
    </location>
</feature>
<gene>
    <name evidence="2" type="ORF">AVDCRST_MAG70-1760</name>
</gene>
<dbReference type="EMBL" id="CADCWH010000281">
    <property type="protein sequence ID" value="CAA9562338.1"/>
    <property type="molecule type" value="Genomic_DNA"/>
</dbReference>
<evidence type="ECO:0000313" key="2">
    <source>
        <dbReference type="EMBL" id="CAA9562338.1"/>
    </source>
</evidence>
<sequence>MGGIRDGGDRMTGEVTRRGRQMGEGVTRASAASRRSPASARVMAREK</sequence>
<feature type="region of interest" description="Disordered" evidence="1">
    <location>
        <begin position="1"/>
        <end position="47"/>
    </location>
</feature>
<proteinExistence type="predicted"/>
<dbReference type="AlphaFoldDB" id="A0A6J4UX72"/>
<evidence type="ECO:0000256" key="1">
    <source>
        <dbReference type="SAM" id="MobiDB-lite"/>
    </source>
</evidence>
<organism evidence="2">
    <name type="scientific">uncultured Thermomicrobiales bacterium</name>
    <dbReference type="NCBI Taxonomy" id="1645740"/>
    <lineage>
        <taxon>Bacteria</taxon>
        <taxon>Pseudomonadati</taxon>
        <taxon>Thermomicrobiota</taxon>
        <taxon>Thermomicrobia</taxon>
        <taxon>Thermomicrobiales</taxon>
        <taxon>environmental samples</taxon>
    </lineage>
</organism>
<feature type="compositionally biased region" description="Basic and acidic residues" evidence="1">
    <location>
        <begin position="1"/>
        <end position="17"/>
    </location>
</feature>
<reference evidence="2" key="1">
    <citation type="submission" date="2020-02" db="EMBL/GenBank/DDBJ databases">
        <authorList>
            <person name="Meier V. D."/>
        </authorList>
    </citation>
    <scope>NUCLEOTIDE SEQUENCE</scope>
    <source>
        <strain evidence="2">AVDCRST_MAG70</strain>
    </source>
</reference>
<accession>A0A6J4UX72</accession>